<feature type="transmembrane region" description="Helical" evidence="5">
    <location>
        <begin position="231"/>
        <end position="254"/>
    </location>
</feature>
<feature type="domain" description="ABC transmembrane type-2" evidence="6">
    <location>
        <begin position="22"/>
        <end position="252"/>
    </location>
</feature>
<proteinExistence type="inferred from homology"/>
<reference evidence="7 8" key="1">
    <citation type="submission" date="2018-06" db="EMBL/GenBank/DDBJ databases">
        <title>Genomic Encyclopedia of Type Strains, Phase IV (KMG-IV): sequencing the most valuable type-strain genomes for metagenomic binning, comparative biology and taxonomic classification.</title>
        <authorList>
            <person name="Goeker M."/>
        </authorList>
    </citation>
    <scope>NUCLEOTIDE SEQUENCE [LARGE SCALE GENOMIC DNA]</scope>
    <source>
        <strain evidence="7 8">DSM 25532</strain>
    </source>
</reference>
<feature type="transmembrane region" description="Helical" evidence="5">
    <location>
        <begin position="27"/>
        <end position="45"/>
    </location>
</feature>
<dbReference type="InterPro" id="IPR000412">
    <property type="entry name" value="ABC_2_transport"/>
</dbReference>
<feature type="transmembrane region" description="Helical" evidence="5">
    <location>
        <begin position="174"/>
        <end position="193"/>
    </location>
</feature>
<comment type="subcellular location">
    <subcellularLocation>
        <location evidence="5">Cell membrane</location>
        <topology evidence="5">Multi-pass membrane protein</topology>
    </subcellularLocation>
    <subcellularLocation>
        <location evidence="1">Membrane</location>
        <topology evidence="1">Multi-pass membrane protein</topology>
    </subcellularLocation>
</comment>
<evidence type="ECO:0000256" key="1">
    <source>
        <dbReference type="ARBA" id="ARBA00004141"/>
    </source>
</evidence>
<dbReference type="InterPro" id="IPR047817">
    <property type="entry name" value="ABC2_TM_bact-type"/>
</dbReference>
<evidence type="ECO:0000259" key="6">
    <source>
        <dbReference type="PROSITE" id="PS51012"/>
    </source>
</evidence>
<evidence type="ECO:0000256" key="2">
    <source>
        <dbReference type="ARBA" id="ARBA00022692"/>
    </source>
</evidence>
<evidence type="ECO:0000313" key="8">
    <source>
        <dbReference type="Proteomes" id="UP000253426"/>
    </source>
</evidence>
<dbReference type="EMBL" id="QNRR01000009">
    <property type="protein sequence ID" value="RBP39763.1"/>
    <property type="molecule type" value="Genomic_DNA"/>
</dbReference>
<evidence type="ECO:0000313" key="7">
    <source>
        <dbReference type="EMBL" id="RBP39763.1"/>
    </source>
</evidence>
<evidence type="ECO:0000256" key="5">
    <source>
        <dbReference type="RuleBase" id="RU361157"/>
    </source>
</evidence>
<dbReference type="PROSITE" id="PS51012">
    <property type="entry name" value="ABC_TM2"/>
    <property type="match status" value="1"/>
</dbReference>
<keyword evidence="4 5" id="KW-0472">Membrane</keyword>
<comment type="caution">
    <text evidence="7">The sequence shown here is derived from an EMBL/GenBank/DDBJ whole genome shotgun (WGS) entry which is preliminary data.</text>
</comment>
<dbReference type="PIRSF" id="PIRSF006648">
    <property type="entry name" value="DrrB"/>
    <property type="match status" value="1"/>
</dbReference>
<keyword evidence="5" id="KW-0813">Transport</keyword>
<gene>
    <name evidence="7" type="ORF">DES53_109191</name>
</gene>
<feature type="transmembrane region" description="Helical" evidence="5">
    <location>
        <begin position="52"/>
        <end position="70"/>
    </location>
</feature>
<name>A0A366HBP2_9BACT</name>
<comment type="similarity">
    <text evidence="5">Belongs to the ABC-2 integral membrane protein family.</text>
</comment>
<dbReference type="GO" id="GO:0140359">
    <property type="term" value="F:ABC-type transporter activity"/>
    <property type="evidence" value="ECO:0007669"/>
    <property type="project" value="InterPro"/>
</dbReference>
<dbReference type="RefSeq" id="WP_113960650.1">
    <property type="nucleotide sequence ID" value="NZ_QNRR01000009.1"/>
</dbReference>
<organism evidence="7 8">
    <name type="scientific">Roseimicrobium gellanilyticum</name>
    <dbReference type="NCBI Taxonomy" id="748857"/>
    <lineage>
        <taxon>Bacteria</taxon>
        <taxon>Pseudomonadati</taxon>
        <taxon>Verrucomicrobiota</taxon>
        <taxon>Verrucomicrobiia</taxon>
        <taxon>Verrucomicrobiales</taxon>
        <taxon>Verrucomicrobiaceae</taxon>
        <taxon>Roseimicrobium</taxon>
    </lineage>
</organism>
<feature type="transmembrane region" description="Helical" evidence="5">
    <location>
        <begin position="117"/>
        <end position="136"/>
    </location>
</feature>
<dbReference type="InterPro" id="IPR013525">
    <property type="entry name" value="ABC2_TM"/>
</dbReference>
<dbReference type="Pfam" id="PF01061">
    <property type="entry name" value="ABC2_membrane"/>
    <property type="match status" value="1"/>
</dbReference>
<dbReference type="OrthoDB" id="9786643at2"/>
<accession>A0A366HBP2</accession>
<keyword evidence="2 5" id="KW-0812">Transmembrane</keyword>
<evidence type="ECO:0000256" key="4">
    <source>
        <dbReference type="ARBA" id="ARBA00023136"/>
    </source>
</evidence>
<dbReference type="GO" id="GO:0043190">
    <property type="term" value="C:ATP-binding cassette (ABC) transporter complex"/>
    <property type="evidence" value="ECO:0007669"/>
    <property type="project" value="InterPro"/>
</dbReference>
<evidence type="ECO:0000256" key="3">
    <source>
        <dbReference type="ARBA" id="ARBA00022989"/>
    </source>
</evidence>
<keyword evidence="3 5" id="KW-1133">Transmembrane helix</keyword>
<protein>
    <recommendedName>
        <fullName evidence="5">Transport permease protein</fullName>
    </recommendedName>
</protein>
<keyword evidence="5" id="KW-1003">Cell membrane</keyword>
<dbReference type="InterPro" id="IPR051784">
    <property type="entry name" value="Nod_factor_ABC_transporter"/>
</dbReference>
<sequence length="268" mass="30592">MNPRVIYALVLRYIFLYARTPMRLIELVFWPVVDLMVWGNLTIFLRENSDKAFADYLLFLVGGMILWDVLFRAQQGVAISFLEDVWTRNLLNIFVAPVRVVEYVAATFAIGFLRICITMIVLCALAAIAYNFNIFVRLEWALIPFFANLLVFGWALGMISTALILRWGQAVESLAWAVPFFIQPIVAVFYPVAKLPVWLQPIAWAFPATHIFEGMRAVLDPKTPEFPWGHIGWAVLLNVVFMAIAGYIFGTMLMQTKKRGLLTKFATQ</sequence>
<keyword evidence="8" id="KW-1185">Reference proteome</keyword>
<dbReference type="AlphaFoldDB" id="A0A366HBP2"/>
<dbReference type="Proteomes" id="UP000253426">
    <property type="component" value="Unassembled WGS sequence"/>
</dbReference>
<dbReference type="PANTHER" id="PTHR43229:SF6">
    <property type="entry name" value="ABC-TYPE MULTIDRUG TRANSPORT SYSTEM, PERMEASE COMPONENT"/>
    <property type="match status" value="1"/>
</dbReference>
<dbReference type="PANTHER" id="PTHR43229">
    <property type="entry name" value="NODULATION PROTEIN J"/>
    <property type="match status" value="1"/>
</dbReference>
<feature type="transmembrane region" description="Helical" evidence="5">
    <location>
        <begin position="142"/>
        <end position="165"/>
    </location>
</feature>